<feature type="chain" id="PRO_5045058934" evidence="1">
    <location>
        <begin position="27"/>
        <end position="104"/>
    </location>
</feature>
<protein>
    <submittedName>
        <fullName evidence="2">UrcA family protein</fullName>
    </submittedName>
</protein>
<feature type="signal peptide" evidence="1">
    <location>
        <begin position="1"/>
        <end position="26"/>
    </location>
</feature>
<proteinExistence type="predicted"/>
<organism evidence="2 3">
    <name type="scientific">Aurantiacibacter gilvus</name>
    <dbReference type="NCBI Taxonomy" id="3139141"/>
    <lineage>
        <taxon>Bacteria</taxon>
        <taxon>Pseudomonadati</taxon>
        <taxon>Pseudomonadota</taxon>
        <taxon>Alphaproteobacteria</taxon>
        <taxon>Sphingomonadales</taxon>
        <taxon>Erythrobacteraceae</taxon>
        <taxon>Aurantiacibacter</taxon>
    </lineage>
</organism>
<dbReference type="RefSeq" id="WP_341673016.1">
    <property type="nucleotide sequence ID" value="NZ_JBBYHV010000001.1"/>
</dbReference>
<dbReference type="EMBL" id="JBBYHV010000001">
    <property type="protein sequence ID" value="MEL1250497.1"/>
    <property type="molecule type" value="Genomic_DNA"/>
</dbReference>
<gene>
    <name evidence="2" type="ORF">AAEO60_07430</name>
</gene>
<reference evidence="2 3" key="1">
    <citation type="submission" date="2024-04" db="EMBL/GenBank/DDBJ databases">
        <title>Aurantiacibacter sp. DGU6 16S ribosomal RNA gene Genome sequencing and assembly.</title>
        <authorList>
            <person name="Park S."/>
        </authorList>
    </citation>
    <scope>NUCLEOTIDE SEQUENCE [LARGE SCALE GENOMIC DNA]</scope>
    <source>
        <strain evidence="2 3">DGU6</strain>
    </source>
</reference>
<dbReference type="Proteomes" id="UP001497045">
    <property type="component" value="Unassembled WGS sequence"/>
</dbReference>
<comment type="caution">
    <text evidence="2">The sequence shown here is derived from an EMBL/GenBank/DDBJ whole genome shotgun (WGS) entry which is preliminary data.</text>
</comment>
<sequence length="104" mass="11153">MTKFSIKSGLAAALTAGALFATPAIAAGAQGETVAVRYSDLDLSTEAGQRTLERRLTSAAEEVCGIDNRSGFALPSTEARRCYRETVQNFEREIAARAEQQQRG</sequence>
<evidence type="ECO:0000313" key="3">
    <source>
        <dbReference type="Proteomes" id="UP001497045"/>
    </source>
</evidence>
<dbReference type="NCBIfam" id="TIGR04433">
    <property type="entry name" value="UrcA_uranyl"/>
    <property type="match status" value="1"/>
</dbReference>
<evidence type="ECO:0000256" key="1">
    <source>
        <dbReference type="SAM" id="SignalP"/>
    </source>
</evidence>
<name>A0ABU9IE91_9SPHN</name>
<keyword evidence="3" id="KW-1185">Reference proteome</keyword>
<accession>A0ABU9IE91</accession>
<evidence type="ECO:0000313" key="2">
    <source>
        <dbReference type="EMBL" id="MEL1250497.1"/>
    </source>
</evidence>
<keyword evidence="1" id="KW-0732">Signal</keyword>
<dbReference type="InterPro" id="IPR030972">
    <property type="entry name" value="UrcA_uranyl"/>
</dbReference>